<keyword evidence="1" id="KW-0812">Transmembrane</keyword>
<accession>A0ABW2V019</accession>
<dbReference type="Proteomes" id="UP001596620">
    <property type="component" value="Unassembled WGS sequence"/>
</dbReference>
<keyword evidence="3" id="KW-1185">Reference proteome</keyword>
<keyword evidence="1" id="KW-1133">Transmembrane helix</keyword>
<name>A0ABW2V019_9BACI</name>
<dbReference type="EMBL" id="JBHTGR010000057">
    <property type="protein sequence ID" value="MFC7748145.1"/>
    <property type="molecule type" value="Genomic_DNA"/>
</dbReference>
<protein>
    <submittedName>
        <fullName evidence="2">DUF2627 domain-containing protein</fullName>
    </submittedName>
</protein>
<proteinExistence type="predicted"/>
<sequence length="76" mass="8593">MIRIIAVLMLLIPGIVSAYGIKLMRDALFSEFYPIFVHTDVQFVVGLLLFLGGVAFVGGFIVHRDRKKREQAKKND</sequence>
<dbReference type="InterPro" id="IPR020138">
    <property type="entry name" value="Uncharacterised_YqzF"/>
</dbReference>
<gene>
    <name evidence="2" type="ORF">ACFQU8_13220</name>
</gene>
<organism evidence="2 3">
    <name type="scientific">Lentibacillus kimchii</name>
    <dbReference type="NCBI Taxonomy" id="1542911"/>
    <lineage>
        <taxon>Bacteria</taxon>
        <taxon>Bacillati</taxon>
        <taxon>Bacillota</taxon>
        <taxon>Bacilli</taxon>
        <taxon>Bacillales</taxon>
        <taxon>Bacillaceae</taxon>
        <taxon>Lentibacillus</taxon>
    </lineage>
</organism>
<reference evidence="3" key="1">
    <citation type="journal article" date="2019" name="Int. J. Syst. Evol. Microbiol.">
        <title>The Global Catalogue of Microorganisms (GCM) 10K type strain sequencing project: providing services to taxonomists for standard genome sequencing and annotation.</title>
        <authorList>
            <consortium name="The Broad Institute Genomics Platform"/>
            <consortium name="The Broad Institute Genome Sequencing Center for Infectious Disease"/>
            <person name="Wu L."/>
            <person name="Ma J."/>
        </authorList>
    </citation>
    <scope>NUCLEOTIDE SEQUENCE [LARGE SCALE GENOMIC DNA]</scope>
    <source>
        <strain evidence="3">JCM 30234</strain>
    </source>
</reference>
<evidence type="ECO:0000313" key="3">
    <source>
        <dbReference type="Proteomes" id="UP001596620"/>
    </source>
</evidence>
<feature type="transmembrane region" description="Helical" evidence="1">
    <location>
        <begin position="42"/>
        <end position="62"/>
    </location>
</feature>
<evidence type="ECO:0000313" key="2">
    <source>
        <dbReference type="EMBL" id="MFC7748145.1"/>
    </source>
</evidence>
<dbReference type="Pfam" id="PF11118">
    <property type="entry name" value="DUF2627"/>
    <property type="match status" value="1"/>
</dbReference>
<comment type="caution">
    <text evidence="2">The sequence shown here is derived from an EMBL/GenBank/DDBJ whole genome shotgun (WGS) entry which is preliminary data.</text>
</comment>
<keyword evidence="1" id="KW-0472">Membrane</keyword>
<evidence type="ECO:0000256" key="1">
    <source>
        <dbReference type="SAM" id="Phobius"/>
    </source>
</evidence>
<dbReference type="RefSeq" id="WP_382361170.1">
    <property type="nucleotide sequence ID" value="NZ_JBHTGR010000057.1"/>
</dbReference>